<dbReference type="EMBL" id="CAMXCT010000602">
    <property type="protein sequence ID" value="CAI3980997.1"/>
    <property type="molecule type" value="Genomic_DNA"/>
</dbReference>
<proteinExistence type="predicted"/>
<sequence length="539" mass="58956">MSCAKRPEALRCSRQLSECRRQANWQAALGLFRSFRARGGEVNVILYTTLVTCIEKSSRWDWTLALLVEVMQTGMQSDVMFYNTVLSACAKASQWQHAVCLLRSMASESLPATVVSYNAVLVRCPWRMAVLQEEAERFGDLTVVTYNSLMSLFSDEGRWQRALLCFRDVEFTGLQLDVISFNAAINACSQPSLWQSTVSLLVRLQKKQIQADSITLGAAADVLPWAWAVQYLDAGDAGVNVVAANAAMGSCDHWEMANEFLTLASRGLELTARSYNVLHFVSATSTAWAYQLAIMEVQRLAAVDVELSAMNSILATASWPRSLQLLNNMAADVITYSSCATTLEELGEWPRSLSLLEKMFAVAVQGDVAMFNAVAHVCQKAAWHCGSSLLQQLQLRSLRQDDVSRLVALELSRWAAALAPRYTWRQLGGDGWGGPDALNVMLASLQAARMWRMSLELLAEPAGDASDASDASDAISLNSALQALGAQHWRRSAALLAATELPLRQSRNALVAQGELRGVAVPVLKKAHGAESADGKKKT</sequence>
<keyword evidence="6" id="KW-1185">Reference proteome</keyword>
<evidence type="ECO:0000313" key="6">
    <source>
        <dbReference type="Proteomes" id="UP001152797"/>
    </source>
</evidence>
<evidence type="ECO:0000256" key="2">
    <source>
        <dbReference type="PROSITE-ProRule" id="PRU00708"/>
    </source>
</evidence>
<dbReference type="InterPro" id="IPR002885">
    <property type="entry name" value="PPR_rpt"/>
</dbReference>
<evidence type="ECO:0000256" key="1">
    <source>
        <dbReference type="ARBA" id="ARBA00022737"/>
    </source>
</evidence>
<dbReference type="AlphaFoldDB" id="A0A9P1BXH5"/>
<keyword evidence="1" id="KW-0677">Repeat</keyword>
<evidence type="ECO:0000313" key="3">
    <source>
        <dbReference type="EMBL" id="CAI3980997.1"/>
    </source>
</evidence>
<accession>A0A9P1BXH5</accession>
<reference evidence="3" key="1">
    <citation type="submission" date="2022-10" db="EMBL/GenBank/DDBJ databases">
        <authorList>
            <person name="Chen Y."/>
            <person name="Dougan E. K."/>
            <person name="Chan C."/>
            <person name="Rhodes N."/>
            <person name="Thang M."/>
        </authorList>
    </citation>
    <scope>NUCLEOTIDE SEQUENCE</scope>
</reference>
<gene>
    <name evidence="3" type="ORF">C1SCF055_LOCUS8831</name>
</gene>
<dbReference type="NCBIfam" id="TIGR00756">
    <property type="entry name" value="PPR"/>
    <property type="match status" value="2"/>
</dbReference>
<dbReference type="OrthoDB" id="185373at2759"/>
<dbReference type="Gene3D" id="1.25.40.10">
    <property type="entry name" value="Tetratricopeptide repeat domain"/>
    <property type="match status" value="3"/>
</dbReference>
<name>A0A9P1BXH5_9DINO</name>
<feature type="repeat" description="PPR" evidence="2">
    <location>
        <begin position="142"/>
        <end position="176"/>
    </location>
</feature>
<dbReference type="Pfam" id="PF13812">
    <property type="entry name" value="PPR_3"/>
    <property type="match status" value="1"/>
</dbReference>
<dbReference type="PANTHER" id="PTHR47447:SF17">
    <property type="entry name" value="OS12G0638900 PROTEIN"/>
    <property type="match status" value="1"/>
</dbReference>
<protein>
    <submittedName>
        <fullName evidence="5">Pentacotripeptide-repeat region of PRORP domain-containing protein</fullName>
    </submittedName>
</protein>
<evidence type="ECO:0000313" key="4">
    <source>
        <dbReference type="EMBL" id="CAL1134372.1"/>
    </source>
</evidence>
<dbReference type="EMBL" id="CAMXCT020000602">
    <property type="protein sequence ID" value="CAL1134372.1"/>
    <property type="molecule type" value="Genomic_DNA"/>
</dbReference>
<organism evidence="3">
    <name type="scientific">Cladocopium goreaui</name>
    <dbReference type="NCBI Taxonomy" id="2562237"/>
    <lineage>
        <taxon>Eukaryota</taxon>
        <taxon>Sar</taxon>
        <taxon>Alveolata</taxon>
        <taxon>Dinophyceae</taxon>
        <taxon>Suessiales</taxon>
        <taxon>Symbiodiniaceae</taxon>
        <taxon>Cladocopium</taxon>
    </lineage>
</organism>
<reference evidence="4" key="2">
    <citation type="submission" date="2024-04" db="EMBL/GenBank/DDBJ databases">
        <authorList>
            <person name="Chen Y."/>
            <person name="Shah S."/>
            <person name="Dougan E. K."/>
            <person name="Thang M."/>
            <person name="Chan C."/>
        </authorList>
    </citation>
    <scope>NUCLEOTIDE SEQUENCE [LARGE SCALE GENOMIC DNA]</scope>
</reference>
<comment type="caution">
    <text evidence="3">The sequence shown here is derived from an EMBL/GenBank/DDBJ whole genome shotgun (WGS) entry which is preliminary data.</text>
</comment>
<dbReference type="Pfam" id="PF13041">
    <property type="entry name" value="PPR_2"/>
    <property type="match status" value="1"/>
</dbReference>
<dbReference type="PROSITE" id="PS51375">
    <property type="entry name" value="PPR"/>
    <property type="match status" value="2"/>
</dbReference>
<evidence type="ECO:0000313" key="5">
    <source>
        <dbReference type="EMBL" id="CAL4768309.1"/>
    </source>
</evidence>
<feature type="repeat" description="PPR" evidence="2">
    <location>
        <begin position="78"/>
        <end position="112"/>
    </location>
</feature>
<dbReference type="EMBL" id="CAMXCT030000602">
    <property type="protein sequence ID" value="CAL4768309.1"/>
    <property type="molecule type" value="Genomic_DNA"/>
</dbReference>
<dbReference type="PANTHER" id="PTHR47447">
    <property type="entry name" value="OS03G0856100 PROTEIN"/>
    <property type="match status" value="1"/>
</dbReference>
<dbReference type="InterPro" id="IPR011990">
    <property type="entry name" value="TPR-like_helical_dom_sf"/>
</dbReference>
<dbReference type="Proteomes" id="UP001152797">
    <property type="component" value="Unassembled WGS sequence"/>
</dbReference>